<dbReference type="Proteomes" id="UP000806528">
    <property type="component" value="Unassembled WGS sequence"/>
</dbReference>
<dbReference type="InterPro" id="IPR002656">
    <property type="entry name" value="Acyl_transf_3_dom"/>
</dbReference>
<feature type="compositionally biased region" description="Low complexity" evidence="1">
    <location>
        <begin position="372"/>
        <end position="390"/>
    </location>
</feature>
<evidence type="ECO:0000313" key="5">
    <source>
        <dbReference type="Proteomes" id="UP000806528"/>
    </source>
</evidence>
<keyword evidence="5" id="KW-1185">Reference proteome</keyword>
<keyword evidence="2" id="KW-0472">Membrane</keyword>
<feature type="region of interest" description="Disordered" evidence="1">
    <location>
        <begin position="1"/>
        <end position="20"/>
    </location>
</feature>
<name>A0ABR9P831_9ACTN</name>
<dbReference type="RefSeq" id="WP_193122618.1">
    <property type="nucleotide sequence ID" value="NZ_JADBGI010000012.1"/>
</dbReference>
<accession>A0ABR9P831</accession>
<feature type="transmembrane region" description="Helical" evidence="2">
    <location>
        <begin position="143"/>
        <end position="160"/>
    </location>
</feature>
<evidence type="ECO:0000313" key="4">
    <source>
        <dbReference type="EMBL" id="MBE2999995.1"/>
    </source>
</evidence>
<feature type="transmembrane region" description="Helical" evidence="2">
    <location>
        <begin position="274"/>
        <end position="292"/>
    </location>
</feature>
<protein>
    <submittedName>
        <fullName evidence="4">Acyltransferase family protein</fullName>
    </submittedName>
</protein>
<feature type="transmembrane region" description="Helical" evidence="2">
    <location>
        <begin position="53"/>
        <end position="74"/>
    </location>
</feature>
<keyword evidence="4" id="KW-0012">Acyltransferase</keyword>
<keyword evidence="4" id="KW-0808">Transferase</keyword>
<dbReference type="Pfam" id="PF01757">
    <property type="entry name" value="Acyl_transf_3"/>
    <property type="match status" value="1"/>
</dbReference>
<feature type="compositionally biased region" description="Gly residues" evidence="1">
    <location>
        <begin position="391"/>
        <end position="403"/>
    </location>
</feature>
<feature type="transmembrane region" description="Helical" evidence="2">
    <location>
        <begin position="196"/>
        <end position="216"/>
    </location>
</feature>
<feature type="transmembrane region" description="Helical" evidence="2">
    <location>
        <begin position="304"/>
        <end position="324"/>
    </location>
</feature>
<reference evidence="4 5" key="1">
    <citation type="submission" date="2020-09" db="EMBL/GenBank/DDBJ databases">
        <title>Diversity and distribution of actinomycetes associated with coral in the coast of Hainan.</title>
        <authorList>
            <person name="Li F."/>
        </authorList>
    </citation>
    <scope>NUCLEOTIDE SEQUENCE [LARGE SCALE GENOMIC DNA]</scope>
    <source>
        <strain evidence="4 5">HNM0947</strain>
    </source>
</reference>
<comment type="caution">
    <text evidence="4">The sequence shown here is derived from an EMBL/GenBank/DDBJ whole genome shotgun (WGS) entry which is preliminary data.</text>
</comment>
<organism evidence="4 5">
    <name type="scientific">Nocardiopsis coralli</name>
    <dbReference type="NCBI Taxonomy" id="2772213"/>
    <lineage>
        <taxon>Bacteria</taxon>
        <taxon>Bacillati</taxon>
        <taxon>Actinomycetota</taxon>
        <taxon>Actinomycetes</taxon>
        <taxon>Streptosporangiales</taxon>
        <taxon>Nocardiopsidaceae</taxon>
        <taxon>Nocardiopsis</taxon>
    </lineage>
</organism>
<feature type="transmembrane region" description="Helical" evidence="2">
    <location>
        <begin position="117"/>
        <end position="136"/>
    </location>
</feature>
<keyword evidence="2" id="KW-0812">Transmembrane</keyword>
<gene>
    <name evidence="4" type="ORF">IDM40_14945</name>
</gene>
<feature type="transmembrane region" description="Helical" evidence="2">
    <location>
        <begin position="166"/>
        <end position="184"/>
    </location>
</feature>
<dbReference type="GO" id="GO:0016746">
    <property type="term" value="F:acyltransferase activity"/>
    <property type="evidence" value="ECO:0007669"/>
    <property type="project" value="UniProtKB-KW"/>
</dbReference>
<feature type="transmembrane region" description="Helical" evidence="2">
    <location>
        <begin position="86"/>
        <end position="105"/>
    </location>
</feature>
<proteinExistence type="predicted"/>
<feature type="transmembrane region" description="Helical" evidence="2">
    <location>
        <begin position="24"/>
        <end position="41"/>
    </location>
</feature>
<feature type="transmembrane region" description="Helical" evidence="2">
    <location>
        <begin position="243"/>
        <end position="262"/>
    </location>
</feature>
<dbReference type="EMBL" id="JADBGI010000012">
    <property type="protein sequence ID" value="MBE2999995.1"/>
    <property type="molecule type" value="Genomic_DNA"/>
</dbReference>
<feature type="region of interest" description="Disordered" evidence="1">
    <location>
        <begin position="347"/>
        <end position="403"/>
    </location>
</feature>
<sequence>MSRAPGSAARPEKATQAPGRDSRLDNAKFLLIALVVFGHAIEPLRDYAPTQVIYYWFYMFHMPAFILISGYLSRNFDASSSRVEKAVLTLAVPYLIFWAIHQGIYAAEDGMPDSLSVLTPTWSLWFLVALFLWRLSVPVWKRLRWPVTIAVIISVFAATADLTTTMALGRVLSFLPFFVLGLSLRKEHFELLDRTWARVGAVAVFAVTFAFALFIANEEVSREWLFWRESLSDRDIDPILPSMAIRLTFMAIALAMSFAFLALTPKKKTWFTKLGAYTLYVYLGHGAFFLILKASPFYEYFEGTGPVGLAVTTSIAVAVTLLLCTPWVRKALKWAVEPQPQWLLRSDEPAPKAAMSGSNPAEEASTAERPEAAQGSAAAGPAPDGSPAGPSSGGGEGPRPGAS</sequence>
<evidence type="ECO:0000259" key="3">
    <source>
        <dbReference type="Pfam" id="PF01757"/>
    </source>
</evidence>
<dbReference type="PANTHER" id="PTHR37312:SF1">
    <property type="entry name" value="MEMBRANE-BOUND ACYLTRANSFERASE YKRP-RELATED"/>
    <property type="match status" value="1"/>
</dbReference>
<feature type="domain" description="Acyltransferase 3" evidence="3">
    <location>
        <begin position="23"/>
        <end position="323"/>
    </location>
</feature>
<dbReference type="PANTHER" id="PTHR37312">
    <property type="entry name" value="MEMBRANE-BOUND ACYLTRANSFERASE YKRP-RELATED"/>
    <property type="match status" value="1"/>
</dbReference>
<evidence type="ECO:0000256" key="2">
    <source>
        <dbReference type="SAM" id="Phobius"/>
    </source>
</evidence>
<keyword evidence="2" id="KW-1133">Transmembrane helix</keyword>
<evidence type="ECO:0000256" key="1">
    <source>
        <dbReference type="SAM" id="MobiDB-lite"/>
    </source>
</evidence>
<dbReference type="InterPro" id="IPR052734">
    <property type="entry name" value="Nod_factor_acetyltransferase"/>
</dbReference>